<keyword evidence="7" id="KW-1185">Reference proteome</keyword>
<reference evidence="6 7" key="1">
    <citation type="submission" date="2019-04" db="EMBL/GenBank/DDBJ databases">
        <title>Streptomyces oryziradicis sp. nov., a novel actinomycete isolated from rhizosphere soil of rice (Oryza sativa L.).</title>
        <authorList>
            <person name="Li C."/>
        </authorList>
    </citation>
    <scope>NUCLEOTIDE SEQUENCE [LARGE SCALE GENOMIC DNA]</scope>
    <source>
        <strain evidence="6 7">NEAU-C40</strain>
    </source>
</reference>
<evidence type="ECO:0000256" key="3">
    <source>
        <dbReference type="ARBA" id="ARBA00022840"/>
    </source>
</evidence>
<evidence type="ECO:0000256" key="2">
    <source>
        <dbReference type="ARBA" id="ARBA00022741"/>
    </source>
</evidence>
<keyword evidence="2" id="KW-0547">Nucleotide-binding</keyword>
<dbReference type="Gene3D" id="3.40.50.300">
    <property type="entry name" value="P-loop containing nucleotide triphosphate hydrolases"/>
    <property type="match status" value="1"/>
</dbReference>
<gene>
    <name evidence="6" type="ORF">FCI23_07620</name>
</gene>
<dbReference type="InterPro" id="IPR013563">
    <property type="entry name" value="Oligopep_ABC_C"/>
</dbReference>
<protein>
    <submittedName>
        <fullName evidence="6">ABC transporter ATP-binding protein</fullName>
    </submittedName>
</protein>
<proteinExistence type="predicted"/>
<keyword evidence="3 6" id="KW-0067">ATP-binding</keyword>
<dbReference type="GO" id="GO:0005524">
    <property type="term" value="F:ATP binding"/>
    <property type="evidence" value="ECO:0007669"/>
    <property type="project" value="UniProtKB-KW"/>
</dbReference>
<dbReference type="SUPFAM" id="SSF52540">
    <property type="entry name" value="P-loop containing nucleoside triphosphate hydrolases"/>
    <property type="match status" value="1"/>
</dbReference>
<dbReference type="PROSITE" id="PS50893">
    <property type="entry name" value="ABC_TRANSPORTER_2"/>
    <property type="match status" value="1"/>
</dbReference>
<feature type="region of interest" description="Disordered" evidence="4">
    <location>
        <begin position="18"/>
        <end position="86"/>
    </location>
</feature>
<dbReference type="Pfam" id="PF00005">
    <property type="entry name" value="ABC_tran"/>
    <property type="match status" value="1"/>
</dbReference>
<dbReference type="OrthoDB" id="3326974at2"/>
<dbReference type="InterPro" id="IPR027417">
    <property type="entry name" value="P-loop_NTPase"/>
</dbReference>
<dbReference type="GO" id="GO:0015833">
    <property type="term" value="P:peptide transport"/>
    <property type="evidence" value="ECO:0007669"/>
    <property type="project" value="InterPro"/>
</dbReference>
<evidence type="ECO:0000313" key="6">
    <source>
        <dbReference type="EMBL" id="TKA12153.1"/>
    </source>
</evidence>
<dbReference type="InterPro" id="IPR017871">
    <property type="entry name" value="ABC_transporter-like_CS"/>
</dbReference>
<organism evidence="6 7">
    <name type="scientific">Actinacidiphila oryziradicis</name>
    <dbReference type="NCBI Taxonomy" id="2571141"/>
    <lineage>
        <taxon>Bacteria</taxon>
        <taxon>Bacillati</taxon>
        <taxon>Actinomycetota</taxon>
        <taxon>Actinomycetes</taxon>
        <taxon>Kitasatosporales</taxon>
        <taxon>Streptomycetaceae</taxon>
        <taxon>Actinacidiphila</taxon>
    </lineage>
</organism>
<accession>A0A4U0SS23</accession>
<dbReference type="PROSITE" id="PS00211">
    <property type="entry name" value="ABC_TRANSPORTER_1"/>
    <property type="match status" value="1"/>
</dbReference>
<dbReference type="InterPro" id="IPR050319">
    <property type="entry name" value="ABC_transp_ATP-bind"/>
</dbReference>
<dbReference type="Pfam" id="PF08352">
    <property type="entry name" value="oligo_HPY"/>
    <property type="match status" value="1"/>
</dbReference>
<dbReference type="PANTHER" id="PTHR43776:SF8">
    <property type="entry name" value="ABC TRANSPORTER, ATP-BINDING PROTEIN"/>
    <property type="match status" value="1"/>
</dbReference>
<dbReference type="GO" id="GO:0055085">
    <property type="term" value="P:transmembrane transport"/>
    <property type="evidence" value="ECO:0007669"/>
    <property type="project" value="UniProtKB-ARBA"/>
</dbReference>
<dbReference type="EMBL" id="SUMC01000005">
    <property type="protein sequence ID" value="TKA12153.1"/>
    <property type="molecule type" value="Genomic_DNA"/>
</dbReference>
<evidence type="ECO:0000313" key="7">
    <source>
        <dbReference type="Proteomes" id="UP000305778"/>
    </source>
</evidence>
<feature type="region of interest" description="Disordered" evidence="4">
    <location>
        <begin position="414"/>
        <end position="433"/>
    </location>
</feature>
<sequence length="433" mass="46736">MRLPSALPPRVRRLLVHPAAALPGHEDERRHGGGGLPALRRRGRRDHNTERTGDGRDAVSGDDTAGDDTATDQDHPATRLPADEPVLEAVNVTKHFPVRGGLRRRGGPRRVVHAVENVSLRLYAGRITALVGESGSGKSTLARLLAQLYPLTGGEVRLHGVAVPTPRGRAFREYVSKVQLILQDPFGSFNPVATIASTLKRAVAIHQPAKRGAEQQAVIDGLLAQINLVPQRQFTEKYPHELSGGQLQRVSIARALAASPEVFLADEPVSSLDVSIRLGILNLLRRLTEERNVAMLYVTHDIASARYFAADTAVMYAGEIVETGPSEAVTQQAAHPYTQLLIASAPDPSRAGGDRVRDIGQPPSLIDPPAGCRFHPRCPYAMERCKTDVPESFEISAGHAAKCWLYADDPEARAKRADNARTVADLTAPAPSA</sequence>
<evidence type="ECO:0000259" key="5">
    <source>
        <dbReference type="PROSITE" id="PS50893"/>
    </source>
</evidence>
<dbReference type="CDD" id="cd03257">
    <property type="entry name" value="ABC_NikE_OppD_transporters"/>
    <property type="match status" value="1"/>
</dbReference>
<evidence type="ECO:0000256" key="1">
    <source>
        <dbReference type="ARBA" id="ARBA00022448"/>
    </source>
</evidence>
<dbReference type="Proteomes" id="UP000305778">
    <property type="component" value="Unassembled WGS sequence"/>
</dbReference>
<name>A0A4U0SS23_9ACTN</name>
<dbReference type="InterPro" id="IPR003593">
    <property type="entry name" value="AAA+_ATPase"/>
</dbReference>
<dbReference type="GO" id="GO:0016887">
    <property type="term" value="F:ATP hydrolysis activity"/>
    <property type="evidence" value="ECO:0007669"/>
    <property type="project" value="InterPro"/>
</dbReference>
<dbReference type="NCBIfam" id="TIGR01727">
    <property type="entry name" value="oligo_HPY"/>
    <property type="match status" value="1"/>
</dbReference>
<dbReference type="InterPro" id="IPR003439">
    <property type="entry name" value="ABC_transporter-like_ATP-bd"/>
</dbReference>
<comment type="caution">
    <text evidence="6">The sequence shown here is derived from an EMBL/GenBank/DDBJ whole genome shotgun (WGS) entry which is preliminary data.</text>
</comment>
<evidence type="ECO:0000256" key="4">
    <source>
        <dbReference type="SAM" id="MobiDB-lite"/>
    </source>
</evidence>
<dbReference type="SMART" id="SM00382">
    <property type="entry name" value="AAA"/>
    <property type="match status" value="1"/>
</dbReference>
<feature type="compositionally biased region" description="Basic and acidic residues" evidence="4">
    <location>
        <begin position="46"/>
        <end position="59"/>
    </location>
</feature>
<keyword evidence="1" id="KW-0813">Transport</keyword>
<feature type="domain" description="ABC transporter" evidence="5">
    <location>
        <begin position="87"/>
        <end position="342"/>
    </location>
</feature>
<dbReference type="AlphaFoldDB" id="A0A4U0SS23"/>
<dbReference type="PANTHER" id="PTHR43776">
    <property type="entry name" value="TRANSPORT ATP-BINDING PROTEIN"/>
    <property type="match status" value="1"/>
</dbReference>